<dbReference type="SUPFAM" id="SSF141678">
    <property type="entry name" value="MAL13P1.257-like"/>
    <property type="match status" value="1"/>
</dbReference>
<dbReference type="GO" id="GO:0008270">
    <property type="term" value="F:zinc ion binding"/>
    <property type="evidence" value="ECO:0007669"/>
    <property type="project" value="TreeGrafter"/>
</dbReference>
<keyword evidence="2" id="KW-0479">Metal-binding</keyword>
<evidence type="ECO:0000256" key="3">
    <source>
        <dbReference type="ARBA" id="ARBA00022833"/>
    </source>
</evidence>
<evidence type="ECO:0000256" key="1">
    <source>
        <dbReference type="ARBA" id="ARBA00007818"/>
    </source>
</evidence>
<evidence type="ECO:0000256" key="2">
    <source>
        <dbReference type="ARBA" id="ARBA00022723"/>
    </source>
</evidence>
<gene>
    <name evidence="4" type="ORF">AW171_hschr84612</name>
</gene>
<protein>
    <submittedName>
        <fullName evidence="4">HHL207Cp</fullName>
    </submittedName>
</protein>
<comment type="similarity">
    <text evidence="1">Belongs to the UPF0587 family.</text>
</comment>
<accession>A0A109V0M0</accession>
<reference evidence="4 5" key="1">
    <citation type="submission" date="2016-01" db="EMBL/GenBank/DDBJ databases">
        <title>Genome sequence of the yeast Holleya sinecauda.</title>
        <authorList>
            <person name="Dietrich F.S."/>
        </authorList>
    </citation>
    <scope>NUCLEOTIDE SEQUENCE [LARGE SCALE GENOMIC DNA]</scope>
    <source>
        <strain evidence="4 5">ATCC 58844</strain>
    </source>
</reference>
<dbReference type="PANTHER" id="PTHR12857:SF0">
    <property type="entry name" value="CXXC MOTIF CONTAINING ZINC BINDING PROTEIN"/>
    <property type="match status" value="1"/>
</dbReference>
<evidence type="ECO:0000313" key="5">
    <source>
        <dbReference type="Proteomes" id="UP000243052"/>
    </source>
</evidence>
<dbReference type="Pfam" id="PF05907">
    <property type="entry name" value="CXXC_Zn-b_euk"/>
    <property type="match status" value="1"/>
</dbReference>
<dbReference type="EMBL" id="CP014248">
    <property type="protein sequence ID" value="AMD22563.1"/>
    <property type="molecule type" value="Genomic_DNA"/>
</dbReference>
<dbReference type="OrthoDB" id="10248838at2759"/>
<sequence>MLYLVAKASLSDNIKCFYPKDDEASPINYTFELICTSCRETHDSLVRINCFEKHSMPGSRGEASLVMKCNFCGKECSINLERTEEVLYNTSIPDNEEDIKKMVSNRKKLGLKGLDSNSAAWLQMDCRGCEVTKFETADAVFQVELASGKSMECVFEDGENEWYDYDDDAGEEVSVVDVKFITVKGK</sequence>
<dbReference type="GeneID" id="28725922"/>
<keyword evidence="5" id="KW-1185">Reference proteome</keyword>
<organism evidence="4 5">
    <name type="scientific">Eremothecium sinecaudum</name>
    <dbReference type="NCBI Taxonomy" id="45286"/>
    <lineage>
        <taxon>Eukaryota</taxon>
        <taxon>Fungi</taxon>
        <taxon>Dikarya</taxon>
        <taxon>Ascomycota</taxon>
        <taxon>Saccharomycotina</taxon>
        <taxon>Saccharomycetes</taxon>
        <taxon>Saccharomycetales</taxon>
        <taxon>Saccharomycetaceae</taxon>
        <taxon>Eremothecium</taxon>
    </lineage>
</organism>
<proteinExistence type="inferred from homology"/>
<dbReference type="InterPro" id="IPR008584">
    <property type="entry name" value="CXXC_Zn-binding_euk"/>
</dbReference>
<dbReference type="AlphaFoldDB" id="A0A109V0M0"/>
<keyword evidence="3" id="KW-0862">Zinc</keyword>
<dbReference type="RefSeq" id="XP_017989559.1">
    <property type="nucleotide sequence ID" value="XM_018134169.1"/>
</dbReference>
<dbReference type="PANTHER" id="PTHR12857">
    <property type="entry name" value="CXXC MOTIF CONTAINING ZINC BINDING PROTEIN"/>
    <property type="match status" value="1"/>
</dbReference>
<evidence type="ECO:0000313" key="4">
    <source>
        <dbReference type="EMBL" id="AMD22563.1"/>
    </source>
</evidence>
<dbReference type="Proteomes" id="UP000243052">
    <property type="component" value="Chromosome viii"/>
</dbReference>
<name>A0A109V0M0_9SACH</name>